<evidence type="ECO:0000313" key="2">
    <source>
        <dbReference type="Proteomes" id="UP000814140"/>
    </source>
</evidence>
<protein>
    <submittedName>
        <fullName evidence="1">Uncharacterized protein</fullName>
    </submittedName>
</protein>
<reference evidence="1" key="1">
    <citation type="submission" date="2021-03" db="EMBL/GenBank/DDBJ databases">
        <authorList>
            <consortium name="DOE Joint Genome Institute"/>
            <person name="Ahrendt S."/>
            <person name="Looney B.P."/>
            <person name="Miyauchi S."/>
            <person name="Morin E."/>
            <person name="Drula E."/>
            <person name="Courty P.E."/>
            <person name="Chicoki N."/>
            <person name="Fauchery L."/>
            <person name="Kohler A."/>
            <person name="Kuo A."/>
            <person name="Labutti K."/>
            <person name="Pangilinan J."/>
            <person name="Lipzen A."/>
            <person name="Riley R."/>
            <person name="Andreopoulos W."/>
            <person name="He G."/>
            <person name="Johnson J."/>
            <person name="Barry K.W."/>
            <person name="Grigoriev I.V."/>
            <person name="Nagy L."/>
            <person name="Hibbett D."/>
            <person name="Henrissat B."/>
            <person name="Matheny P.B."/>
            <person name="Labbe J."/>
            <person name="Martin F."/>
        </authorList>
    </citation>
    <scope>NUCLEOTIDE SEQUENCE</scope>
    <source>
        <strain evidence="1">HHB10654</strain>
    </source>
</reference>
<feature type="non-terminal residue" evidence="1">
    <location>
        <position position="1"/>
    </location>
</feature>
<sequence length="75" mass="8458">YPPEAFEFSPPTDEQVTRAIRKLKPYKAPGADGLPNAVWIRCATLVAPWLGTFFRATFTLEHIPLEWKDSVTAIL</sequence>
<dbReference type="EMBL" id="MU277311">
    <property type="protein sequence ID" value="KAI0055116.1"/>
    <property type="molecule type" value="Genomic_DNA"/>
</dbReference>
<feature type="non-terminal residue" evidence="1">
    <location>
        <position position="75"/>
    </location>
</feature>
<dbReference type="Proteomes" id="UP000814140">
    <property type="component" value="Unassembled WGS sequence"/>
</dbReference>
<evidence type="ECO:0000313" key="1">
    <source>
        <dbReference type="EMBL" id="KAI0055116.1"/>
    </source>
</evidence>
<name>A0ACB8SHD2_9AGAM</name>
<gene>
    <name evidence="1" type="ORF">BV25DRAFT_1766066</name>
</gene>
<keyword evidence="2" id="KW-1185">Reference proteome</keyword>
<accession>A0ACB8SHD2</accession>
<comment type="caution">
    <text evidence="1">The sequence shown here is derived from an EMBL/GenBank/DDBJ whole genome shotgun (WGS) entry which is preliminary data.</text>
</comment>
<organism evidence="1 2">
    <name type="scientific">Artomyces pyxidatus</name>
    <dbReference type="NCBI Taxonomy" id="48021"/>
    <lineage>
        <taxon>Eukaryota</taxon>
        <taxon>Fungi</taxon>
        <taxon>Dikarya</taxon>
        <taxon>Basidiomycota</taxon>
        <taxon>Agaricomycotina</taxon>
        <taxon>Agaricomycetes</taxon>
        <taxon>Russulales</taxon>
        <taxon>Auriscalpiaceae</taxon>
        <taxon>Artomyces</taxon>
    </lineage>
</organism>
<reference evidence="1" key="2">
    <citation type="journal article" date="2022" name="New Phytol.">
        <title>Evolutionary transition to the ectomycorrhizal habit in the genomes of a hyperdiverse lineage of mushroom-forming fungi.</title>
        <authorList>
            <person name="Looney B."/>
            <person name="Miyauchi S."/>
            <person name="Morin E."/>
            <person name="Drula E."/>
            <person name="Courty P.E."/>
            <person name="Kohler A."/>
            <person name="Kuo A."/>
            <person name="LaButti K."/>
            <person name="Pangilinan J."/>
            <person name="Lipzen A."/>
            <person name="Riley R."/>
            <person name="Andreopoulos W."/>
            <person name="He G."/>
            <person name="Johnson J."/>
            <person name="Nolan M."/>
            <person name="Tritt A."/>
            <person name="Barry K.W."/>
            <person name="Grigoriev I.V."/>
            <person name="Nagy L.G."/>
            <person name="Hibbett D."/>
            <person name="Henrissat B."/>
            <person name="Matheny P.B."/>
            <person name="Labbe J."/>
            <person name="Martin F.M."/>
        </authorList>
    </citation>
    <scope>NUCLEOTIDE SEQUENCE</scope>
    <source>
        <strain evidence="1">HHB10654</strain>
    </source>
</reference>
<proteinExistence type="predicted"/>